<keyword evidence="1" id="KW-0472">Membrane</keyword>
<feature type="transmembrane region" description="Helical" evidence="1">
    <location>
        <begin position="351"/>
        <end position="370"/>
    </location>
</feature>
<accession>A0A1G5MN90</accession>
<dbReference type="InterPro" id="IPR001036">
    <property type="entry name" value="Acrflvin-R"/>
</dbReference>
<dbReference type="Proteomes" id="UP000199347">
    <property type="component" value="Unassembled WGS sequence"/>
</dbReference>
<protein>
    <submittedName>
        <fullName evidence="2">Multidrug efflux pump subunit AcrB</fullName>
    </submittedName>
</protein>
<feature type="transmembrane region" description="Helical" evidence="1">
    <location>
        <begin position="544"/>
        <end position="563"/>
    </location>
</feature>
<feature type="transmembrane region" description="Helical" evidence="1">
    <location>
        <begin position="403"/>
        <end position="424"/>
    </location>
</feature>
<feature type="transmembrane region" description="Helical" evidence="1">
    <location>
        <begin position="377"/>
        <end position="397"/>
    </location>
</feature>
<feature type="transmembrane region" description="Helical" evidence="1">
    <location>
        <begin position="481"/>
        <end position="503"/>
    </location>
</feature>
<organism evidence="2 3">
    <name type="scientific">Afifella marina DSM 2698</name>
    <dbReference type="NCBI Taxonomy" id="1120955"/>
    <lineage>
        <taxon>Bacteria</taxon>
        <taxon>Pseudomonadati</taxon>
        <taxon>Pseudomonadota</taxon>
        <taxon>Alphaproteobacteria</taxon>
        <taxon>Hyphomicrobiales</taxon>
        <taxon>Afifellaceae</taxon>
        <taxon>Afifella</taxon>
    </lineage>
</organism>
<name>A0A1G5MN90_AFIMA</name>
<feature type="transmembrane region" description="Helical" evidence="1">
    <location>
        <begin position="910"/>
        <end position="929"/>
    </location>
</feature>
<feature type="transmembrane region" description="Helical" evidence="1">
    <location>
        <begin position="445"/>
        <end position="469"/>
    </location>
</feature>
<dbReference type="PANTHER" id="PTHR32063">
    <property type="match status" value="1"/>
</dbReference>
<dbReference type="Gene3D" id="3.30.70.1430">
    <property type="entry name" value="Multidrug efflux transporter AcrB pore domain"/>
    <property type="match status" value="2"/>
</dbReference>
<dbReference type="SUPFAM" id="SSF82714">
    <property type="entry name" value="Multidrug efflux transporter AcrB TolC docking domain, DN and DC subdomains"/>
    <property type="match status" value="1"/>
</dbReference>
<evidence type="ECO:0000313" key="2">
    <source>
        <dbReference type="EMBL" id="SCZ26029.1"/>
    </source>
</evidence>
<dbReference type="PANTHER" id="PTHR32063:SF16">
    <property type="entry name" value="CATION EFFLUX SYSTEM (ACRB_ACRD_ACRF FAMILY)"/>
    <property type="match status" value="1"/>
</dbReference>
<proteinExistence type="predicted"/>
<dbReference type="Pfam" id="PF00873">
    <property type="entry name" value="ACR_tran"/>
    <property type="match status" value="1"/>
</dbReference>
<dbReference type="Gene3D" id="1.20.1640.10">
    <property type="entry name" value="Multidrug efflux transporter AcrB transmembrane domain"/>
    <property type="match status" value="2"/>
</dbReference>
<gene>
    <name evidence="2" type="ORF">SAMN03080610_00893</name>
</gene>
<dbReference type="InterPro" id="IPR027463">
    <property type="entry name" value="AcrB_DN_DC_subdom"/>
</dbReference>
<dbReference type="GO" id="GO:0042910">
    <property type="term" value="F:xenobiotic transmembrane transporter activity"/>
    <property type="evidence" value="ECO:0007669"/>
    <property type="project" value="TreeGrafter"/>
</dbReference>
<feature type="transmembrane region" description="Helical" evidence="1">
    <location>
        <begin position="936"/>
        <end position="956"/>
    </location>
</feature>
<dbReference type="OrthoDB" id="8308837at2"/>
<dbReference type="AlphaFoldDB" id="A0A1G5MN90"/>
<evidence type="ECO:0000256" key="1">
    <source>
        <dbReference type="SAM" id="Phobius"/>
    </source>
</evidence>
<dbReference type="GO" id="GO:0005886">
    <property type="term" value="C:plasma membrane"/>
    <property type="evidence" value="ECO:0007669"/>
    <property type="project" value="TreeGrafter"/>
</dbReference>
<reference evidence="2 3" key="1">
    <citation type="submission" date="2016-10" db="EMBL/GenBank/DDBJ databases">
        <authorList>
            <person name="de Groot N.N."/>
        </authorList>
    </citation>
    <scope>NUCLEOTIDE SEQUENCE [LARGE SCALE GENOMIC DNA]</scope>
    <source>
        <strain evidence="2 3">DSM 2698</strain>
    </source>
</reference>
<dbReference type="SUPFAM" id="SSF82693">
    <property type="entry name" value="Multidrug efflux transporter AcrB pore domain, PN1, PN2, PC1 and PC2 subdomains"/>
    <property type="match status" value="3"/>
</dbReference>
<evidence type="ECO:0000313" key="3">
    <source>
        <dbReference type="Proteomes" id="UP000199347"/>
    </source>
</evidence>
<feature type="transmembrane region" description="Helical" evidence="1">
    <location>
        <begin position="1007"/>
        <end position="1029"/>
    </location>
</feature>
<keyword evidence="1" id="KW-1133">Transmembrane helix</keyword>
<dbReference type="SUPFAM" id="SSF82866">
    <property type="entry name" value="Multidrug efflux transporter AcrB transmembrane domain"/>
    <property type="match status" value="2"/>
</dbReference>
<keyword evidence="1" id="KW-0812">Transmembrane</keyword>
<dbReference type="RefSeq" id="WP_092809874.1">
    <property type="nucleotide sequence ID" value="NZ_FMVW01000001.1"/>
</dbReference>
<keyword evidence="3" id="KW-1185">Reference proteome</keyword>
<dbReference type="Gene3D" id="3.30.70.1440">
    <property type="entry name" value="Multidrug efflux transporter AcrB pore domain"/>
    <property type="match status" value="1"/>
</dbReference>
<feature type="transmembrane region" description="Helical" evidence="1">
    <location>
        <begin position="962"/>
        <end position="986"/>
    </location>
</feature>
<dbReference type="PRINTS" id="PR00702">
    <property type="entry name" value="ACRIFLAVINRP"/>
</dbReference>
<dbReference type="Gene3D" id="3.30.70.1320">
    <property type="entry name" value="Multidrug efflux transporter AcrB pore domain like"/>
    <property type="match status" value="1"/>
</dbReference>
<dbReference type="Gene3D" id="3.30.2090.10">
    <property type="entry name" value="Multidrug efflux transporter AcrB TolC docking domain, DN and DC subdomains"/>
    <property type="match status" value="2"/>
</dbReference>
<dbReference type="EMBL" id="FMVW01000001">
    <property type="protein sequence ID" value="SCZ26029.1"/>
    <property type="molecule type" value="Genomic_DNA"/>
</dbReference>
<sequence length="1078" mass="116504">MKLGLAGGLTKSFISSPLTPLLLLASFALGLVALVTLPREEEPQISVPMVDIHVRADGLKAEDAVKLVTEPLETIVKSIDGVEHVYSQTGDDAAMVTARFEVGTSSDAAILRVHEKIRANMDEIPTGIPEPLIVGRGIDDVAIVVVTLSPEPDAAGRWSENDLTRIARELQVEIAKLPDIGLTYIVGEQPEEIRIEPDPEKLSLYGITLEQLSGKLQGANRSFEAGTVRADGGQRVVVGGQTLQTLPEIGNLLLTARDGRPVYVRDVADITLATDPNETRVANIAKTDAGLTRVPAVSLAIAKRHGTNAVVIADEIVHRLHQVKGEIFPEDIAMTITRNYGETANEKANELLFHLGLATISIVVLVAIAIGWREAMVVAVVIPTTILLTLFASRLMGYTLNRVSLFALIFSIGILVDDAIVVIENIARHWAMRDGRSKRQAAIEAVAEVGNPTIVATLTVVAALLPMLFVSGMMGPYMSPIPANASGAMLFSFFVAVTLTPWLMMKLGRRDEGAASAHAGHQIGLLGRFYIAVARPILVTRAGAWVFLIVVGIATLASLSLFYTKHVTVKLLPFDNKTELQVVVDLPEGSSVEATDRALLEIVTRLADIPEVVSFQTYAGTAAPFNFNGLVRHYYIRANPEQGDVEVNLLGKDERDRSSHDIALAMREALVGLDLPQGTVLKVVEPPPGPPVLSTLLAEIYGPDGETRRAVARKVRQIFEDVPFIVDVDDSFGTPAERSRIAIDQDNLEYYRVEQGDVYDTISALYSGSTLGYSHRGGGRHPIPIVMRLSKGDKVLDERALSTPVAADALPGNRSIVELGDVVNVTEEQASYPIFRHNGRAAVMVQAELAGEYEAPIYGMLAVDKKIDETDWGDLPKPTVKLHGQPQDEAHPTLLWDGEWEVTWVTFRDMGAAFGVAILGIYILVVAQFGSFKLPLVILTPIPLTFIGIMLGHWLFHAPFTATSMIGFIALAGIIVRNSILLADFIRHAQAADPERPLLDVLLEAGAIRFKPILLTALAAMIGAAVILADPIFQGLAISLLFGLASSTALTVLVIPAIYVALKGHKRRPRREIASQDA</sequence>
<feature type="transmembrane region" description="Helical" evidence="1">
    <location>
        <begin position="1035"/>
        <end position="1062"/>
    </location>
</feature>
<dbReference type="STRING" id="1120955.SAMN03080610_00893"/>